<evidence type="ECO:0000313" key="19">
    <source>
        <dbReference type="Proteomes" id="UP000295937"/>
    </source>
</evidence>
<dbReference type="InterPro" id="IPR036010">
    <property type="entry name" value="2Fe-2S_ferredoxin-like_sf"/>
</dbReference>
<evidence type="ECO:0000256" key="11">
    <source>
        <dbReference type="ARBA" id="ARBA00023075"/>
    </source>
</evidence>
<dbReference type="GO" id="GO:0046872">
    <property type="term" value="F:metal ion binding"/>
    <property type="evidence" value="ECO:0007669"/>
    <property type="project" value="UniProtKB-UniRule"/>
</dbReference>
<keyword evidence="6 14" id="KW-0479">Metal-binding</keyword>
<evidence type="ECO:0000256" key="8">
    <source>
        <dbReference type="ARBA" id="ARBA00023004"/>
    </source>
</evidence>
<dbReference type="InterPro" id="IPR009010">
    <property type="entry name" value="Asp_de-COase-like_dom_sf"/>
</dbReference>
<evidence type="ECO:0000256" key="5">
    <source>
        <dbReference type="ARBA" id="ARBA00022719"/>
    </source>
</evidence>
<dbReference type="InterPro" id="IPR019574">
    <property type="entry name" value="NADH_UbQ_OxRdtase_Gsu_4Fe4S-bd"/>
</dbReference>
<dbReference type="SUPFAM" id="SSF54862">
    <property type="entry name" value="4Fe-4S ferredoxins"/>
    <property type="match status" value="1"/>
</dbReference>
<dbReference type="AlphaFoldDB" id="A0A2P5T2R6"/>
<dbReference type="PROSITE" id="PS51085">
    <property type="entry name" value="2FE2S_FER_2"/>
    <property type="match status" value="1"/>
</dbReference>
<dbReference type="GO" id="GO:0003954">
    <property type="term" value="F:NADH dehydrogenase activity"/>
    <property type="evidence" value="ECO:0007669"/>
    <property type="project" value="TreeGrafter"/>
</dbReference>
<comment type="cofactor">
    <cofactor evidence="1 14">
        <name>[4Fe-4S] cluster</name>
        <dbReference type="ChEBI" id="CHEBI:49883"/>
    </cofactor>
</comment>
<dbReference type="PROSITE" id="PS00643">
    <property type="entry name" value="COMPLEX1_75K_3"/>
    <property type="match status" value="1"/>
</dbReference>
<dbReference type="Pfam" id="PF00384">
    <property type="entry name" value="Molybdopterin"/>
    <property type="match status" value="1"/>
</dbReference>
<comment type="caution">
    <text evidence="18">The sequence shown here is derived from an EMBL/GenBank/DDBJ whole genome shotgun (WGS) entry which is preliminary data.</text>
</comment>
<dbReference type="CDD" id="cd00207">
    <property type="entry name" value="fer2"/>
    <property type="match status" value="1"/>
</dbReference>
<keyword evidence="10 14" id="KW-0520">NAD</keyword>
<evidence type="ECO:0000259" key="15">
    <source>
        <dbReference type="PROSITE" id="PS51085"/>
    </source>
</evidence>
<dbReference type="GO" id="GO:0008137">
    <property type="term" value="F:NADH dehydrogenase (ubiquinone) activity"/>
    <property type="evidence" value="ECO:0007669"/>
    <property type="project" value="UniProtKB-UniRule"/>
</dbReference>
<dbReference type="PANTHER" id="PTHR43105">
    <property type="entry name" value="RESPIRATORY NITRATE REDUCTASE"/>
    <property type="match status" value="1"/>
</dbReference>
<name>A0A2P5T2R6_9GAMM</name>
<keyword evidence="5 14" id="KW-0874">Quinone</keyword>
<keyword evidence="3 14" id="KW-0004">4Fe-4S</keyword>
<accession>A0A2P5T2R6</accession>
<dbReference type="Pfam" id="PF10588">
    <property type="entry name" value="NADH-G_4Fe-4S_3"/>
    <property type="match status" value="1"/>
</dbReference>
<comment type="subunit">
    <text evidence="12">Composed of 13 different subunits. Subunits NuoCD, E, F, and G constitute the peripheral sector of the complex.</text>
</comment>
<evidence type="ECO:0000256" key="10">
    <source>
        <dbReference type="ARBA" id="ARBA00023027"/>
    </source>
</evidence>
<dbReference type="PROSITE" id="PS51839">
    <property type="entry name" value="4FE4S_HC3"/>
    <property type="match status" value="1"/>
</dbReference>
<comment type="catalytic activity">
    <reaction evidence="13 14">
        <text>a quinone + NADH + 5 H(+)(in) = a quinol + NAD(+) + 4 H(+)(out)</text>
        <dbReference type="Rhea" id="RHEA:57888"/>
        <dbReference type="ChEBI" id="CHEBI:15378"/>
        <dbReference type="ChEBI" id="CHEBI:24646"/>
        <dbReference type="ChEBI" id="CHEBI:57540"/>
        <dbReference type="ChEBI" id="CHEBI:57945"/>
        <dbReference type="ChEBI" id="CHEBI:132124"/>
    </reaction>
</comment>
<evidence type="ECO:0000256" key="3">
    <source>
        <dbReference type="ARBA" id="ARBA00022485"/>
    </source>
</evidence>
<evidence type="ECO:0000256" key="13">
    <source>
        <dbReference type="ARBA" id="ARBA00047712"/>
    </source>
</evidence>
<dbReference type="Gene3D" id="3.10.20.740">
    <property type="match status" value="1"/>
</dbReference>
<dbReference type="CDD" id="cd02771">
    <property type="entry name" value="MopB_NDH-1_NuoG2-N7"/>
    <property type="match status" value="1"/>
</dbReference>
<dbReference type="Gene3D" id="3.40.50.740">
    <property type="match status" value="1"/>
</dbReference>
<dbReference type="Gene3D" id="3.30.200.210">
    <property type="match status" value="1"/>
</dbReference>
<proteinExistence type="inferred from homology"/>
<gene>
    <name evidence="18" type="ORF">CRV09_01090</name>
</gene>
<reference evidence="18 19" key="1">
    <citation type="journal article" date="2018" name="Genome Biol. Evol.">
        <title>Cladogenesis and Genomic Streamlining in Extracellular Endosymbionts of Tropical Stink Bugs.</title>
        <authorList>
            <person name="Otero-Bravo A."/>
            <person name="Goffredi S."/>
            <person name="Sabree Z.L."/>
        </authorList>
    </citation>
    <scope>NUCLEOTIDE SEQUENCE [LARGE SCALE GENOMIC DNA]</scope>
    <source>
        <strain evidence="18 19">SoEO</strain>
    </source>
</reference>
<evidence type="ECO:0000256" key="2">
    <source>
        <dbReference type="ARBA" id="ARBA00005404"/>
    </source>
</evidence>
<organism evidence="18 19">
    <name type="scientific">Candidatus Pantoea edessiphila</name>
    <dbReference type="NCBI Taxonomy" id="2044610"/>
    <lineage>
        <taxon>Bacteria</taxon>
        <taxon>Pseudomonadati</taxon>
        <taxon>Pseudomonadota</taxon>
        <taxon>Gammaproteobacteria</taxon>
        <taxon>Enterobacterales</taxon>
        <taxon>Erwiniaceae</taxon>
        <taxon>Pantoea</taxon>
    </lineage>
</organism>
<dbReference type="PROSITE" id="PS51669">
    <property type="entry name" value="4FE4S_MOW_BIS_MGD"/>
    <property type="match status" value="1"/>
</dbReference>
<dbReference type="GO" id="GO:0051539">
    <property type="term" value="F:4 iron, 4 sulfur cluster binding"/>
    <property type="evidence" value="ECO:0007669"/>
    <property type="project" value="UniProtKB-KW"/>
</dbReference>
<dbReference type="InterPro" id="IPR010228">
    <property type="entry name" value="NADH_UbQ_OxRdtase_Gsu"/>
</dbReference>
<keyword evidence="7 14" id="KW-1278">Translocase</keyword>
<keyword evidence="11" id="KW-0830">Ubiquinone</keyword>
<keyword evidence="8 14" id="KW-0408">Iron</keyword>
<comment type="function">
    <text evidence="14">NDH-1 shuttles electrons from NADH, via FMN and iron-sulfur (Fe-S) centers, to quinones in the respiratory chain. Couples the redox reaction to proton translocation (for every two electrons transferred, four hydrogen ions are translocated across the cytoplasmic membrane), and thus conserves the redox energy in a proton gradient.</text>
</comment>
<evidence type="ECO:0000256" key="14">
    <source>
        <dbReference type="RuleBase" id="RU003525"/>
    </source>
</evidence>
<keyword evidence="18" id="KW-0560">Oxidoreductase</keyword>
<feature type="domain" description="4Fe-4S His(Cys)3-ligated-type" evidence="17">
    <location>
        <begin position="83"/>
        <end position="122"/>
    </location>
</feature>
<dbReference type="SUPFAM" id="SSF53706">
    <property type="entry name" value="Formate dehydrogenase/DMSO reductase, domains 1-3"/>
    <property type="match status" value="1"/>
</dbReference>
<evidence type="ECO:0000259" key="16">
    <source>
        <dbReference type="PROSITE" id="PS51669"/>
    </source>
</evidence>
<dbReference type="Pfam" id="PF04879">
    <property type="entry name" value="Molybdop_Fe4S4"/>
    <property type="match status" value="1"/>
</dbReference>
<evidence type="ECO:0000256" key="1">
    <source>
        <dbReference type="ARBA" id="ARBA00001966"/>
    </source>
</evidence>
<keyword evidence="9 14" id="KW-0411">Iron-sulfur</keyword>
<dbReference type="GO" id="GO:0051537">
    <property type="term" value="F:2 iron, 2 sulfur cluster binding"/>
    <property type="evidence" value="ECO:0007669"/>
    <property type="project" value="UniProtKB-UniRule"/>
</dbReference>
<dbReference type="InterPro" id="IPR050123">
    <property type="entry name" value="Prok_molybdopt-oxidoreductase"/>
</dbReference>
<dbReference type="Pfam" id="PF13510">
    <property type="entry name" value="Fer2_4"/>
    <property type="match status" value="1"/>
</dbReference>
<comment type="cofactor">
    <cofactor evidence="14">
        <name>[2Fe-2S] cluster</name>
        <dbReference type="ChEBI" id="CHEBI:190135"/>
    </cofactor>
    <text evidence="14">Binds 1 [2Fe-2S] cluster per subunit.</text>
</comment>
<dbReference type="InterPro" id="IPR001041">
    <property type="entry name" value="2Fe-2S_ferredoxin-type"/>
</dbReference>
<dbReference type="PROSITE" id="PS00641">
    <property type="entry name" value="COMPLEX1_75K_1"/>
    <property type="match status" value="1"/>
</dbReference>
<evidence type="ECO:0000256" key="9">
    <source>
        <dbReference type="ARBA" id="ARBA00023014"/>
    </source>
</evidence>
<comment type="similarity">
    <text evidence="2 14">Belongs to the complex I 75 kDa subunit family.</text>
</comment>
<sequence length="910" mass="102638">MAIIHVDGNQYKVNEKDNLLQACLSIGIDIPYFCWHPILGSIGACRQCAVKKFQNTEDQIGKIVMSCMTPADNGSIISVNDNEAKQFRKTIIELLMINHPHDCPVCEEGGNCHLQDMTVMTGHKSRRYRFNKRTHQNQNLSTFISHEMNRCITCYRCVRYYRDYLDADCLGVYGVNSNIYFGCFEGEKLKNEFSGNLIEICPTGVFTDKTSLKKYNRKWDIQFAPSICQHCSIGCNINIGERYGEVCRVDNRYHGSINHYFICDLGRFGYEYINRQDRPNQPMHLIGQDRLKISLEQAINLSVDIIKQAKRVIGIGSARSSIENNFALRKLVGVENFSTGILNDEQACIEMVIKILSDGGIYSPSVREIENYDTILILGEDITQVGARIALSVRQAVKNKSYKIAENSNIPYWHAEAISNIRQNNKNLLFITNVHETKLDDIANWSYYGSIEDQALFGFAIANALNSKAPSIDGSLDNNLKNKMQEIVQALISAKKPLIISGTNSGSIAIIEAAANIAKALKYRGSDVGITLLVSNVNSIGLVLIGGNTLEFALEQFSKNEADVLLIMENDLYRHVSKPLLDDIIFSNPRKVIVLDHQNTSTLKKAGLVLSSASYVESSGTLINNEGRAQRFFQVYDPSYYNKKIIIPTSWRLLHYIHSKIENKKLSWINLDNVIDSIITELPYLKEIKNAAPNSKFRISDQKLARMPCRASGRTSMLANIDIHEPRQPQDLDTIFAFSMEGNNQLKSSCSQIPFAWAPGWNSTQAWNKFQNRIGGNLFNGDPGIRILKTSTKKLPWFKPISILINNSDSDILRITPIYQLFSCEEMFQRSPIFQKLKLQPMLTLNVKDAAKLGLSKDIIVEFTCINEKWRFPIKISSTLRSGLVGLPVGMTGIPLLLINKQIYNLKEVV</sequence>
<evidence type="ECO:0000259" key="17">
    <source>
        <dbReference type="PROSITE" id="PS51839"/>
    </source>
</evidence>
<dbReference type="InterPro" id="IPR006963">
    <property type="entry name" value="Mopterin_OxRdtase_4Fe-4S_dom"/>
</dbReference>
<dbReference type="SUPFAM" id="SSF54292">
    <property type="entry name" value="2Fe-2S ferredoxin-like"/>
    <property type="match status" value="1"/>
</dbReference>
<protein>
    <recommendedName>
        <fullName evidence="14">NADH-quinone oxidoreductase</fullName>
        <ecNumber evidence="14">7.1.1.-</ecNumber>
    </recommendedName>
</protein>
<dbReference type="FunFam" id="3.10.20.740:FF:000002">
    <property type="entry name" value="NADH-quinone oxidoreductase"/>
    <property type="match status" value="1"/>
</dbReference>
<dbReference type="SMART" id="SM00929">
    <property type="entry name" value="NADH-G_4Fe-4S_3"/>
    <property type="match status" value="1"/>
</dbReference>
<dbReference type="EMBL" id="PDKR01000001">
    <property type="protein sequence ID" value="PPI88885.1"/>
    <property type="molecule type" value="Genomic_DNA"/>
</dbReference>
<evidence type="ECO:0000256" key="7">
    <source>
        <dbReference type="ARBA" id="ARBA00022967"/>
    </source>
</evidence>
<dbReference type="SUPFAM" id="SSF50692">
    <property type="entry name" value="ADC-like"/>
    <property type="match status" value="1"/>
</dbReference>
<feature type="domain" description="2Fe-2S ferredoxin-type" evidence="15">
    <location>
        <begin position="1"/>
        <end position="83"/>
    </location>
</feature>
<evidence type="ECO:0000256" key="6">
    <source>
        <dbReference type="ARBA" id="ARBA00022723"/>
    </source>
</evidence>
<dbReference type="Pfam" id="PF22117">
    <property type="entry name" value="Fer4_Nqo3"/>
    <property type="match status" value="1"/>
</dbReference>
<keyword evidence="4 14" id="KW-0001">2Fe-2S</keyword>
<dbReference type="NCBIfam" id="TIGR01973">
    <property type="entry name" value="NuoG"/>
    <property type="match status" value="1"/>
</dbReference>
<dbReference type="Proteomes" id="UP000295937">
    <property type="component" value="Unassembled WGS sequence"/>
</dbReference>
<dbReference type="GO" id="GO:0042773">
    <property type="term" value="P:ATP synthesis coupled electron transport"/>
    <property type="evidence" value="ECO:0007669"/>
    <property type="project" value="InterPro"/>
</dbReference>
<dbReference type="GO" id="GO:0048038">
    <property type="term" value="F:quinone binding"/>
    <property type="evidence" value="ECO:0007669"/>
    <property type="project" value="UniProtKB-UniRule"/>
</dbReference>
<dbReference type="PROSITE" id="PS00642">
    <property type="entry name" value="COMPLEX1_75K_2"/>
    <property type="match status" value="1"/>
</dbReference>
<dbReference type="SMART" id="SM00926">
    <property type="entry name" value="Molybdop_Fe4S4"/>
    <property type="match status" value="1"/>
</dbReference>
<dbReference type="InterPro" id="IPR006656">
    <property type="entry name" value="Mopterin_OxRdtase"/>
</dbReference>
<feature type="domain" description="4Fe-4S Mo/W bis-MGD-type" evidence="16">
    <location>
        <begin position="221"/>
        <end position="277"/>
    </location>
</feature>
<dbReference type="GO" id="GO:0016020">
    <property type="term" value="C:membrane"/>
    <property type="evidence" value="ECO:0007669"/>
    <property type="project" value="InterPro"/>
</dbReference>
<dbReference type="RefSeq" id="WP_136132311.1">
    <property type="nucleotide sequence ID" value="NZ_PDKR01000001.1"/>
</dbReference>
<dbReference type="InterPro" id="IPR054351">
    <property type="entry name" value="NADH_UbQ_OxRdtase_ferredoxin"/>
</dbReference>
<dbReference type="OrthoDB" id="9810782at2"/>
<evidence type="ECO:0000313" key="18">
    <source>
        <dbReference type="EMBL" id="PPI88885.1"/>
    </source>
</evidence>
<evidence type="ECO:0000256" key="4">
    <source>
        <dbReference type="ARBA" id="ARBA00022714"/>
    </source>
</evidence>
<evidence type="ECO:0000256" key="12">
    <source>
        <dbReference type="ARBA" id="ARBA00026021"/>
    </source>
</evidence>
<dbReference type="CDD" id="cd02788">
    <property type="entry name" value="MopB_CT_NDH-1_NuoG2-N7"/>
    <property type="match status" value="1"/>
</dbReference>
<dbReference type="PANTHER" id="PTHR43105:SF10">
    <property type="entry name" value="NADH-QUINONE OXIDOREDUCTASE SUBUNIT G"/>
    <property type="match status" value="1"/>
</dbReference>
<dbReference type="EC" id="7.1.1.-" evidence="14"/>
<dbReference type="InterPro" id="IPR000283">
    <property type="entry name" value="NADH_UbQ_OxRdtase_75kDa_su_CS"/>
</dbReference>